<evidence type="ECO:0000313" key="2">
    <source>
        <dbReference type="Proteomes" id="UP000001055"/>
    </source>
</evidence>
<organism evidence="1 2">
    <name type="scientific">Phaeosphaeria nodorum (strain SN15 / ATCC MYA-4574 / FGSC 10173)</name>
    <name type="common">Glume blotch fungus</name>
    <name type="synonym">Parastagonospora nodorum</name>
    <dbReference type="NCBI Taxonomy" id="321614"/>
    <lineage>
        <taxon>Eukaryota</taxon>
        <taxon>Fungi</taxon>
        <taxon>Dikarya</taxon>
        <taxon>Ascomycota</taxon>
        <taxon>Pezizomycotina</taxon>
        <taxon>Dothideomycetes</taxon>
        <taxon>Pleosporomycetidae</taxon>
        <taxon>Pleosporales</taxon>
        <taxon>Pleosporineae</taxon>
        <taxon>Phaeosphaeriaceae</taxon>
        <taxon>Parastagonospora</taxon>
    </lineage>
</organism>
<proteinExistence type="predicted"/>
<dbReference type="EMBL" id="CH445349">
    <property type="protein sequence ID" value="EAT79510.1"/>
    <property type="molecule type" value="Genomic_DNA"/>
</dbReference>
<sequence>MYAAEVSQTQANDYHRVSNELSVAGRVSETTANWQLIRAS</sequence>
<dbReference type="Proteomes" id="UP000001055">
    <property type="component" value="Unassembled WGS sequence"/>
</dbReference>
<accession>Q0U4Y1</accession>
<reference evidence="2" key="1">
    <citation type="journal article" date="2007" name="Plant Cell">
        <title>Dothideomycete-plant interactions illuminated by genome sequencing and EST analysis of the wheat pathogen Stagonospora nodorum.</title>
        <authorList>
            <person name="Hane J.K."/>
            <person name="Lowe R.G."/>
            <person name="Solomon P.S."/>
            <person name="Tan K.C."/>
            <person name="Schoch C.L."/>
            <person name="Spatafora J.W."/>
            <person name="Crous P.W."/>
            <person name="Kodira C."/>
            <person name="Birren B.W."/>
            <person name="Galagan J.E."/>
            <person name="Torriani S.F."/>
            <person name="McDonald B.A."/>
            <person name="Oliver R.P."/>
        </authorList>
    </citation>
    <scope>NUCLEOTIDE SEQUENCE [LARGE SCALE GENOMIC DNA]</scope>
    <source>
        <strain evidence="2">SN15 / ATCC MYA-4574 / FGSC 10173</strain>
    </source>
</reference>
<dbReference type="InParanoid" id="Q0U4Y1"/>
<dbReference type="KEGG" id="pno:SNOG_13183"/>
<gene>
    <name evidence="1" type="ORF">SNOG_13183</name>
</gene>
<dbReference type="GeneID" id="5980310"/>
<dbReference type="AlphaFoldDB" id="Q0U4Y1"/>
<protein>
    <submittedName>
        <fullName evidence="1">Uncharacterized protein</fullName>
    </submittedName>
</protein>
<dbReference type="RefSeq" id="XP_001803395.1">
    <property type="nucleotide sequence ID" value="XM_001803343.1"/>
</dbReference>
<evidence type="ECO:0000313" key="1">
    <source>
        <dbReference type="EMBL" id="EAT79510.1"/>
    </source>
</evidence>
<name>Q0U4Y1_PHANO</name>